<evidence type="ECO:0000256" key="3">
    <source>
        <dbReference type="ARBA" id="ARBA00023163"/>
    </source>
</evidence>
<feature type="domain" description="HTH tetR-type" evidence="5">
    <location>
        <begin position="23"/>
        <end position="83"/>
    </location>
</feature>
<dbReference type="InterPro" id="IPR001647">
    <property type="entry name" value="HTH_TetR"/>
</dbReference>
<dbReference type="SUPFAM" id="SSF46689">
    <property type="entry name" value="Homeodomain-like"/>
    <property type="match status" value="1"/>
</dbReference>
<dbReference type="EMBL" id="JAZAQF010000029">
    <property type="protein sequence ID" value="MFG3817159.1"/>
    <property type="molecule type" value="Genomic_DNA"/>
</dbReference>
<evidence type="ECO:0000259" key="5">
    <source>
        <dbReference type="PROSITE" id="PS50977"/>
    </source>
</evidence>
<sequence length="205" mass="22520">MMSIGLTKSPPSITSHVPSTIPVMPKETYIPCLFQLFRQYGYDGATLAKISEATGLGKASLYHHFPGGKEEMVETVLKSIESWFDRHVLQLLAGPGDALSRLQAMGDRLSEMYGGGQQPCLFAILLLGSARDLFHDRVRGLLQMWIDAIARVLVDEGMETVIARQRGEDVVIAIQGALILSQGLGDLSSFQRTIQQLPHIALRTD</sequence>
<evidence type="ECO:0000313" key="7">
    <source>
        <dbReference type="Proteomes" id="UP001604335"/>
    </source>
</evidence>
<dbReference type="Pfam" id="PF21993">
    <property type="entry name" value="TetR_C_13_2"/>
    <property type="match status" value="1"/>
</dbReference>
<protein>
    <submittedName>
        <fullName evidence="6">TetR/AcrR family transcriptional regulator</fullName>
    </submittedName>
</protein>
<reference evidence="7" key="1">
    <citation type="journal article" date="2024" name="Algal Res.">
        <title>Biochemical, toxicological and genomic investigation of a high-biomass producing Limnothrix strain isolated from Italian shallow drinking water reservoir.</title>
        <authorList>
            <person name="Simonazzi M."/>
            <person name="Shishido T.K."/>
            <person name="Delbaje E."/>
            <person name="Wahlsten M."/>
            <person name="Fewer D.P."/>
            <person name="Sivonen K."/>
            <person name="Pezzolesi L."/>
            <person name="Pistocchi R."/>
        </authorList>
    </citation>
    <scope>NUCLEOTIDE SEQUENCE [LARGE SCALE GENOMIC DNA]</scope>
    <source>
        <strain evidence="7">LRLZ20PSL1</strain>
    </source>
</reference>
<evidence type="ECO:0000313" key="6">
    <source>
        <dbReference type="EMBL" id="MFG3817159.1"/>
    </source>
</evidence>
<keyword evidence="2 4" id="KW-0238">DNA-binding</keyword>
<keyword evidence="1" id="KW-0805">Transcription regulation</keyword>
<keyword evidence="7" id="KW-1185">Reference proteome</keyword>
<dbReference type="Gene3D" id="1.10.357.10">
    <property type="entry name" value="Tetracycline Repressor, domain 2"/>
    <property type="match status" value="1"/>
</dbReference>
<organism evidence="6 7">
    <name type="scientific">Limnothrix redekei LRLZ20PSL1</name>
    <dbReference type="NCBI Taxonomy" id="3112953"/>
    <lineage>
        <taxon>Bacteria</taxon>
        <taxon>Bacillati</taxon>
        <taxon>Cyanobacteriota</taxon>
        <taxon>Cyanophyceae</taxon>
        <taxon>Pseudanabaenales</taxon>
        <taxon>Pseudanabaenaceae</taxon>
        <taxon>Limnothrix</taxon>
    </lineage>
</organism>
<dbReference type="PANTHER" id="PTHR47506">
    <property type="entry name" value="TRANSCRIPTIONAL REGULATORY PROTEIN"/>
    <property type="match status" value="1"/>
</dbReference>
<comment type="caution">
    <text evidence="6">The sequence shown here is derived from an EMBL/GenBank/DDBJ whole genome shotgun (WGS) entry which is preliminary data.</text>
</comment>
<dbReference type="InterPro" id="IPR054156">
    <property type="entry name" value="YxaF_TetR_C"/>
</dbReference>
<keyword evidence="3" id="KW-0804">Transcription</keyword>
<dbReference type="Pfam" id="PF00440">
    <property type="entry name" value="TetR_N"/>
    <property type="match status" value="1"/>
</dbReference>
<dbReference type="PANTHER" id="PTHR47506:SF7">
    <property type="entry name" value="TRANSCRIPTIONAL REGULATORY PROTEIN"/>
    <property type="match status" value="1"/>
</dbReference>
<dbReference type="SUPFAM" id="SSF48498">
    <property type="entry name" value="Tetracyclin repressor-like, C-terminal domain"/>
    <property type="match status" value="1"/>
</dbReference>
<feature type="DNA-binding region" description="H-T-H motif" evidence="4">
    <location>
        <begin position="46"/>
        <end position="65"/>
    </location>
</feature>
<evidence type="ECO:0000256" key="4">
    <source>
        <dbReference type="PROSITE-ProRule" id="PRU00335"/>
    </source>
</evidence>
<dbReference type="Proteomes" id="UP001604335">
    <property type="component" value="Unassembled WGS sequence"/>
</dbReference>
<evidence type="ECO:0000256" key="2">
    <source>
        <dbReference type="ARBA" id="ARBA00023125"/>
    </source>
</evidence>
<dbReference type="InterPro" id="IPR036271">
    <property type="entry name" value="Tet_transcr_reg_TetR-rel_C_sf"/>
</dbReference>
<dbReference type="PROSITE" id="PS50977">
    <property type="entry name" value="HTH_TETR_2"/>
    <property type="match status" value="1"/>
</dbReference>
<accession>A0ABW7C7K7</accession>
<evidence type="ECO:0000256" key="1">
    <source>
        <dbReference type="ARBA" id="ARBA00023015"/>
    </source>
</evidence>
<dbReference type="InterPro" id="IPR009057">
    <property type="entry name" value="Homeodomain-like_sf"/>
</dbReference>
<proteinExistence type="predicted"/>
<name>A0ABW7C7K7_9CYAN</name>
<gene>
    <name evidence="6" type="ORF">VPK24_05880</name>
</gene>